<keyword evidence="2" id="KW-1185">Reference proteome</keyword>
<dbReference type="AlphaFoldDB" id="A0A4D6LY05"/>
<organism evidence="1 2">
    <name type="scientific">Vigna unguiculata</name>
    <name type="common">Cowpea</name>
    <dbReference type="NCBI Taxonomy" id="3917"/>
    <lineage>
        <taxon>Eukaryota</taxon>
        <taxon>Viridiplantae</taxon>
        <taxon>Streptophyta</taxon>
        <taxon>Embryophyta</taxon>
        <taxon>Tracheophyta</taxon>
        <taxon>Spermatophyta</taxon>
        <taxon>Magnoliopsida</taxon>
        <taxon>eudicotyledons</taxon>
        <taxon>Gunneridae</taxon>
        <taxon>Pentapetalae</taxon>
        <taxon>rosids</taxon>
        <taxon>fabids</taxon>
        <taxon>Fabales</taxon>
        <taxon>Fabaceae</taxon>
        <taxon>Papilionoideae</taxon>
        <taxon>50 kb inversion clade</taxon>
        <taxon>NPAAA clade</taxon>
        <taxon>indigoferoid/millettioid clade</taxon>
        <taxon>Phaseoleae</taxon>
        <taxon>Vigna</taxon>
    </lineage>
</organism>
<accession>A0A4D6LY05</accession>
<evidence type="ECO:0000313" key="2">
    <source>
        <dbReference type="Proteomes" id="UP000501690"/>
    </source>
</evidence>
<gene>
    <name evidence="1" type="ORF">DEO72_LG5g1280</name>
</gene>
<sequence>MSRSRHCRHSISLVGRLFCIADKINAGVVKLFWRDAMVEDGSDGHWQHLRFEWWLGFLI</sequence>
<name>A0A4D6LY05_VIGUN</name>
<evidence type="ECO:0000313" key="1">
    <source>
        <dbReference type="EMBL" id="QCD93208.1"/>
    </source>
</evidence>
<reference evidence="1 2" key="1">
    <citation type="submission" date="2019-04" db="EMBL/GenBank/DDBJ databases">
        <title>An improved genome assembly and genetic linkage map for asparagus bean, Vigna unguiculata ssp. sesquipedialis.</title>
        <authorList>
            <person name="Xia Q."/>
            <person name="Zhang R."/>
            <person name="Dong Y."/>
        </authorList>
    </citation>
    <scope>NUCLEOTIDE SEQUENCE [LARGE SCALE GENOMIC DNA]</scope>
    <source>
        <tissue evidence="1">Leaf</tissue>
    </source>
</reference>
<dbReference type="EMBL" id="CP039349">
    <property type="protein sequence ID" value="QCD93208.1"/>
    <property type="molecule type" value="Genomic_DNA"/>
</dbReference>
<dbReference type="Proteomes" id="UP000501690">
    <property type="component" value="Linkage Group LG5"/>
</dbReference>
<protein>
    <submittedName>
        <fullName evidence="1">Uncharacterized protein</fullName>
    </submittedName>
</protein>
<proteinExistence type="predicted"/>